<evidence type="ECO:0000313" key="1">
    <source>
        <dbReference type="EMBL" id="KAK1351621.1"/>
    </source>
</evidence>
<gene>
    <name evidence="1" type="ORF">POM88_054165</name>
</gene>
<dbReference type="EMBL" id="JAUIZM010000029">
    <property type="protein sequence ID" value="KAK1351621.1"/>
    <property type="molecule type" value="Genomic_DNA"/>
</dbReference>
<comment type="caution">
    <text evidence="1">The sequence shown here is derived from an EMBL/GenBank/DDBJ whole genome shotgun (WGS) entry which is preliminary data.</text>
</comment>
<proteinExistence type="predicted"/>
<dbReference type="AlphaFoldDB" id="A0AAD8GN78"/>
<reference evidence="1" key="2">
    <citation type="submission" date="2023-05" db="EMBL/GenBank/DDBJ databases">
        <authorList>
            <person name="Schelkunov M.I."/>
        </authorList>
    </citation>
    <scope>NUCLEOTIDE SEQUENCE</scope>
    <source>
        <strain evidence="1">Hsosn_3</strain>
        <tissue evidence="1">Leaf</tissue>
    </source>
</reference>
<keyword evidence="2" id="KW-1185">Reference proteome</keyword>
<evidence type="ECO:0000313" key="2">
    <source>
        <dbReference type="Proteomes" id="UP001237642"/>
    </source>
</evidence>
<organism evidence="1 2">
    <name type="scientific">Heracleum sosnowskyi</name>
    <dbReference type="NCBI Taxonomy" id="360622"/>
    <lineage>
        <taxon>Eukaryota</taxon>
        <taxon>Viridiplantae</taxon>
        <taxon>Streptophyta</taxon>
        <taxon>Embryophyta</taxon>
        <taxon>Tracheophyta</taxon>
        <taxon>Spermatophyta</taxon>
        <taxon>Magnoliopsida</taxon>
        <taxon>eudicotyledons</taxon>
        <taxon>Gunneridae</taxon>
        <taxon>Pentapetalae</taxon>
        <taxon>asterids</taxon>
        <taxon>campanulids</taxon>
        <taxon>Apiales</taxon>
        <taxon>Apiaceae</taxon>
        <taxon>Apioideae</taxon>
        <taxon>apioid superclade</taxon>
        <taxon>Tordylieae</taxon>
        <taxon>Tordyliinae</taxon>
        <taxon>Heracleum</taxon>
    </lineage>
</organism>
<reference evidence="1" key="1">
    <citation type="submission" date="2023-02" db="EMBL/GenBank/DDBJ databases">
        <title>Genome of toxic invasive species Heracleum sosnowskyi carries increased number of genes despite the absence of recent whole-genome duplications.</title>
        <authorList>
            <person name="Schelkunov M."/>
            <person name="Shtratnikova V."/>
            <person name="Makarenko M."/>
            <person name="Klepikova A."/>
            <person name="Omelchenko D."/>
            <person name="Novikova G."/>
            <person name="Obukhova E."/>
            <person name="Bogdanov V."/>
            <person name="Penin A."/>
            <person name="Logacheva M."/>
        </authorList>
    </citation>
    <scope>NUCLEOTIDE SEQUENCE</scope>
    <source>
        <strain evidence="1">Hsosn_3</strain>
        <tissue evidence="1">Leaf</tissue>
    </source>
</reference>
<name>A0AAD8GN78_9APIA</name>
<accession>A0AAD8GN78</accession>
<protein>
    <submittedName>
        <fullName evidence="1">Uncharacterized protein</fullName>
    </submittedName>
</protein>
<sequence length="118" mass="12975">MAASIFPHFPCIAPFREVNVIGRPLVSAPILARTAPNEVFCNSINLTEILGQEIISISESTSLAPVCSIIDNGNWNPSMSNHVLAMDLRQLLATVPISREDSVLWQDEALPSISYIWQ</sequence>
<dbReference type="Proteomes" id="UP001237642">
    <property type="component" value="Unassembled WGS sequence"/>
</dbReference>